<dbReference type="Proteomes" id="UP001060085">
    <property type="component" value="Linkage Group LG07"/>
</dbReference>
<sequence length="169" mass="18595">MKESHTSSKYNIIPETPMLNDELHKSNLVFFTIVSRLTNSLCSNQKNVIPMGQQIQQFAAVQGNITELLGFPRAENHLANSLYLISIKKVTMATEAPSWADQWGTGGIDAIDEDHTVNSTKDTTNNKKGNSGFSKAKAMATAGAQKLKNSTSTSFKWVKNKCQKKIDST</sequence>
<evidence type="ECO:0000313" key="2">
    <source>
        <dbReference type="Proteomes" id="UP001060085"/>
    </source>
</evidence>
<name>A0ACB9ZZ35_CATRO</name>
<keyword evidence="2" id="KW-1185">Reference proteome</keyword>
<proteinExistence type="predicted"/>
<accession>A0ACB9ZZ35</accession>
<comment type="caution">
    <text evidence="1">The sequence shown here is derived from an EMBL/GenBank/DDBJ whole genome shotgun (WGS) entry which is preliminary data.</text>
</comment>
<protein>
    <submittedName>
        <fullName evidence="1">Uncharacterized protein</fullName>
    </submittedName>
</protein>
<organism evidence="1 2">
    <name type="scientific">Catharanthus roseus</name>
    <name type="common">Madagascar periwinkle</name>
    <name type="synonym">Vinca rosea</name>
    <dbReference type="NCBI Taxonomy" id="4058"/>
    <lineage>
        <taxon>Eukaryota</taxon>
        <taxon>Viridiplantae</taxon>
        <taxon>Streptophyta</taxon>
        <taxon>Embryophyta</taxon>
        <taxon>Tracheophyta</taxon>
        <taxon>Spermatophyta</taxon>
        <taxon>Magnoliopsida</taxon>
        <taxon>eudicotyledons</taxon>
        <taxon>Gunneridae</taxon>
        <taxon>Pentapetalae</taxon>
        <taxon>asterids</taxon>
        <taxon>lamiids</taxon>
        <taxon>Gentianales</taxon>
        <taxon>Apocynaceae</taxon>
        <taxon>Rauvolfioideae</taxon>
        <taxon>Vinceae</taxon>
        <taxon>Catharanthinae</taxon>
        <taxon>Catharanthus</taxon>
    </lineage>
</organism>
<reference evidence="2" key="1">
    <citation type="journal article" date="2023" name="Nat. Plants">
        <title>Single-cell RNA sequencing provides a high-resolution roadmap for understanding the multicellular compartmentation of specialized metabolism.</title>
        <authorList>
            <person name="Sun S."/>
            <person name="Shen X."/>
            <person name="Li Y."/>
            <person name="Li Y."/>
            <person name="Wang S."/>
            <person name="Li R."/>
            <person name="Zhang H."/>
            <person name="Shen G."/>
            <person name="Guo B."/>
            <person name="Wei J."/>
            <person name="Xu J."/>
            <person name="St-Pierre B."/>
            <person name="Chen S."/>
            <person name="Sun C."/>
        </authorList>
    </citation>
    <scope>NUCLEOTIDE SEQUENCE [LARGE SCALE GENOMIC DNA]</scope>
</reference>
<evidence type="ECO:0000313" key="1">
    <source>
        <dbReference type="EMBL" id="KAI5652982.1"/>
    </source>
</evidence>
<dbReference type="EMBL" id="CM044707">
    <property type="protein sequence ID" value="KAI5652982.1"/>
    <property type="molecule type" value="Genomic_DNA"/>
</dbReference>
<gene>
    <name evidence="1" type="ORF">M9H77_30169</name>
</gene>